<name>A0A9X3S792_9ACTN</name>
<evidence type="ECO:0000313" key="4">
    <source>
        <dbReference type="Proteomes" id="UP001149140"/>
    </source>
</evidence>
<sequence length="447" mass="44607">MDRLRKLASAATVVAALAAPTAAHAAWTPPATLGSSTGANPTAQGAFDGSVETGFLDPTVSLAKRSGDGFTAPTPITAADPFEKVWAAQLDAKGDAVVLTVRRHKPFQRVRATFVAADGTRSATRTISTTPRSSAGPQLSVAPDGTAVAAWSWHDVAGWRAQASIRRPGQAAFDPPQTLSPPAPVTGKAQSRPILNVAAGDGGRAVLTWQFGGNADIPESPLHVLTAGTDSKFGADQTLDGAGGYADVGLAVGAGGAVQVAYLDEHFVGHETGSSLRVAQGTVGAPLSAPAVLSSGGKGTSSGNQVAAAFSADGTATVAWAKPGNRYEEGGALEVFTRAADGAFGAAQTLAQNAEGLSLAGGPAGAAALTWMVETQQPKSVSYAVHAATRPQAGGPFGADETISDTSRNGLWPSVAMTPAGDAIAAWVSNTDGSGGGSNTAAISHVG</sequence>
<feature type="chain" id="PRO_5040855092" evidence="2">
    <location>
        <begin position="26"/>
        <end position="447"/>
    </location>
</feature>
<keyword evidence="4" id="KW-1185">Reference proteome</keyword>
<evidence type="ECO:0000256" key="2">
    <source>
        <dbReference type="SAM" id="SignalP"/>
    </source>
</evidence>
<dbReference type="Proteomes" id="UP001149140">
    <property type="component" value="Unassembled WGS sequence"/>
</dbReference>
<evidence type="ECO:0000313" key="3">
    <source>
        <dbReference type="EMBL" id="MDA0165886.1"/>
    </source>
</evidence>
<comment type="caution">
    <text evidence="3">The sequence shown here is derived from an EMBL/GenBank/DDBJ whole genome shotgun (WGS) entry which is preliminary data.</text>
</comment>
<accession>A0A9X3S792</accession>
<organism evidence="3 4">
    <name type="scientific">Solirubrobacter ginsenosidimutans</name>
    <dbReference type="NCBI Taxonomy" id="490573"/>
    <lineage>
        <taxon>Bacteria</taxon>
        <taxon>Bacillati</taxon>
        <taxon>Actinomycetota</taxon>
        <taxon>Thermoleophilia</taxon>
        <taxon>Solirubrobacterales</taxon>
        <taxon>Solirubrobacteraceae</taxon>
        <taxon>Solirubrobacter</taxon>
    </lineage>
</organism>
<gene>
    <name evidence="3" type="ORF">OM076_36815</name>
</gene>
<protein>
    <submittedName>
        <fullName evidence="3">Uncharacterized protein</fullName>
    </submittedName>
</protein>
<dbReference type="EMBL" id="JAPDOD010000054">
    <property type="protein sequence ID" value="MDA0165886.1"/>
    <property type="molecule type" value="Genomic_DNA"/>
</dbReference>
<dbReference type="RefSeq" id="WP_270045149.1">
    <property type="nucleotide sequence ID" value="NZ_JAPDOD010000054.1"/>
</dbReference>
<feature type="region of interest" description="Disordered" evidence="1">
    <location>
        <begin position="169"/>
        <end position="188"/>
    </location>
</feature>
<evidence type="ECO:0000256" key="1">
    <source>
        <dbReference type="SAM" id="MobiDB-lite"/>
    </source>
</evidence>
<reference evidence="3" key="1">
    <citation type="submission" date="2022-10" db="EMBL/GenBank/DDBJ databases">
        <title>The WGS of Solirubrobacter ginsenosidimutans DSM 21036.</title>
        <authorList>
            <person name="Jiang Z."/>
        </authorList>
    </citation>
    <scope>NUCLEOTIDE SEQUENCE</scope>
    <source>
        <strain evidence="3">DSM 21036</strain>
    </source>
</reference>
<dbReference type="AlphaFoldDB" id="A0A9X3S792"/>
<feature type="signal peptide" evidence="2">
    <location>
        <begin position="1"/>
        <end position="25"/>
    </location>
</feature>
<keyword evidence="2" id="KW-0732">Signal</keyword>
<proteinExistence type="predicted"/>